<dbReference type="EMBL" id="JACCHS010000001">
    <property type="protein sequence ID" value="NYT46332.1"/>
    <property type="molecule type" value="Genomic_DNA"/>
</dbReference>
<dbReference type="InterPro" id="IPR044925">
    <property type="entry name" value="His-Me_finger_sf"/>
</dbReference>
<evidence type="ECO:0000313" key="2">
    <source>
        <dbReference type="EMBL" id="NYT46332.1"/>
    </source>
</evidence>
<dbReference type="Pfam" id="PF04231">
    <property type="entry name" value="Endonuclease_1"/>
    <property type="match status" value="1"/>
</dbReference>
<name>A0A7Z0MMS1_9GAMM</name>
<evidence type="ECO:0000313" key="3">
    <source>
        <dbReference type="Proteomes" id="UP000537890"/>
    </source>
</evidence>
<sequence length="61" mass="7156">MPSVSLYAETYSRFKLSAAKKRLFEAWDKQFPVTETECDRNKIIEKLQGNINQILTTRCED</sequence>
<comment type="similarity">
    <text evidence="1">Belongs to the EndA/NucM nuclease family.</text>
</comment>
<keyword evidence="2" id="KW-0378">Hydrolase</keyword>
<comment type="caution">
    <text evidence="2">The sequence shown here is derived from an EMBL/GenBank/DDBJ whole genome shotgun (WGS) entry which is preliminary data.</text>
</comment>
<reference evidence="2 3" key="1">
    <citation type="submission" date="2020-05" db="EMBL/GenBank/DDBJ databases">
        <title>Horizontal transmission and recombination maintain forever young bacterial symbiont genomes.</title>
        <authorList>
            <person name="Russell S.L."/>
            <person name="Pepper-Tunick E."/>
            <person name="Svedberg J."/>
            <person name="Byrne A."/>
            <person name="Ruelas Castillo J."/>
            <person name="Vollmers C."/>
            <person name="Beinart R.A."/>
            <person name="Corbett-Detig R."/>
        </authorList>
    </citation>
    <scope>NUCLEOTIDE SEQUENCE [LARGE SCALE GENOMIC DNA]</scope>
    <source>
        <strain evidence="2">4727-3</strain>
    </source>
</reference>
<dbReference type="AlphaFoldDB" id="A0A7Z0MMS1"/>
<protein>
    <submittedName>
        <fullName evidence="2">Endonuclease</fullName>
    </submittedName>
</protein>
<dbReference type="InterPro" id="IPR007346">
    <property type="entry name" value="Endonuclease-I"/>
</dbReference>
<evidence type="ECO:0000256" key="1">
    <source>
        <dbReference type="ARBA" id="ARBA00006429"/>
    </source>
</evidence>
<proteinExistence type="inferred from homology"/>
<dbReference type="GO" id="GO:0004519">
    <property type="term" value="F:endonuclease activity"/>
    <property type="evidence" value="ECO:0007669"/>
    <property type="project" value="UniProtKB-KW"/>
</dbReference>
<keyword evidence="2" id="KW-0540">Nuclease</keyword>
<organism evidence="2 3">
    <name type="scientific">Candidatus Methanofishera endochildressiae</name>
    <dbReference type="NCBI Taxonomy" id="2738884"/>
    <lineage>
        <taxon>Bacteria</taxon>
        <taxon>Pseudomonadati</taxon>
        <taxon>Pseudomonadota</taxon>
        <taxon>Gammaproteobacteria</taxon>
        <taxon>Candidatus Methanofishera</taxon>
    </lineage>
</organism>
<keyword evidence="2" id="KW-0255">Endonuclease</keyword>
<accession>A0A7Z0MMS1</accession>
<gene>
    <name evidence="2" type="ORF">H0A75_00030</name>
</gene>
<dbReference type="SUPFAM" id="SSF54060">
    <property type="entry name" value="His-Me finger endonucleases"/>
    <property type="match status" value="1"/>
</dbReference>
<dbReference type="Proteomes" id="UP000537890">
    <property type="component" value="Unassembled WGS sequence"/>
</dbReference>